<proteinExistence type="predicted"/>
<comment type="caution">
    <text evidence="1">The sequence shown here is derived from an EMBL/GenBank/DDBJ whole genome shotgun (WGS) entry which is preliminary data.</text>
</comment>
<evidence type="ECO:0000313" key="1">
    <source>
        <dbReference type="EMBL" id="KAK7313983.1"/>
    </source>
</evidence>
<organism evidence="1 2">
    <name type="scientific">Canavalia gladiata</name>
    <name type="common">Sword bean</name>
    <name type="synonym">Dolichos gladiatus</name>
    <dbReference type="NCBI Taxonomy" id="3824"/>
    <lineage>
        <taxon>Eukaryota</taxon>
        <taxon>Viridiplantae</taxon>
        <taxon>Streptophyta</taxon>
        <taxon>Embryophyta</taxon>
        <taxon>Tracheophyta</taxon>
        <taxon>Spermatophyta</taxon>
        <taxon>Magnoliopsida</taxon>
        <taxon>eudicotyledons</taxon>
        <taxon>Gunneridae</taxon>
        <taxon>Pentapetalae</taxon>
        <taxon>rosids</taxon>
        <taxon>fabids</taxon>
        <taxon>Fabales</taxon>
        <taxon>Fabaceae</taxon>
        <taxon>Papilionoideae</taxon>
        <taxon>50 kb inversion clade</taxon>
        <taxon>NPAAA clade</taxon>
        <taxon>indigoferoid/millettioid clade</taxon>
        <taxon>Phaseoleae</taxon>
        <taxon>Canavalia</taxon>
    </lineage>
</organism>
<sequence length="104" mass="12028">MKMLIRCRFDGPLVVIHHFLIHSEKPVDRLETKQRIYETVFQFASSLQNIGQSRQHLELEVVSSFDTLKMKNSTVIHVTMFPSRSANDRKSVVHFLSSTSVVIQ</sequence>
<dbReference type="EMBL" id="JAYMYQ010000009">
    <property type="protein sequence ID" value="KAK7313983.1"/>
    <property type="molecule type" value="Genomic_DNA"/>
</dbReference>
<accession>A0AAN9PZJ2</accession>
<keyword evidence="2" id="KW-1185">Reference proteome</keyword>
<gene>
    <name evidence="1" type="ORF">VNO77_39190</name>
</gene>
<dbReference type="AlphaFoldDB" id="A0AAN9PZJ2"/>
<protein>
    <submittedName>
        <fullName evidence="1">Uncharacterized protein</fullName>
    </submittedName>
</protein>
<evidence type="ECO:0000313" key="2">
    <source>
        <dbReference type="Proteomes" id="UP001367508"/>
    </source>
</evidence>
<name>A0AAN9PZJ2_CANGL</name>
<dbReference type="Proteomes" id="UP001367508">
    <property type="component" value="Unassembled WGS sequence"/>
</dbReference>
<reference evidence="1 2" key="1">
    <citation type="submission" date="2024-01" db="EMBL/GenBank/DDBJ databases">
        <title>The genomes of 5 underutilized Papilionoideae crops provide insights into root nodulation and disease resistanc.</title>
        <authorList>
            <person name="Jiang F."/>
        </authorList>
    </citation>
    <scope>NUCLEOTIDE SEQUENCE [LARGE SCALE GENOMIC DNA]</scope>
    <source>
        <strain evidence="1">LVBAO_FW01</strain>
        <tissue evidence="1">Leaves</tissue>
    </source>
</reference>